<evidence type="ECO:0000313" key="1">
    <source>
        <dbReference type="EMBL" id="KAE9386477.1"/>
    </source>
</evidence>
<sequence>MEPQTFDDGDLMLRSADGVMFHIQAAHIPVACQTFPSYRGGYINTEIDASALETVLHFIYPSRALPNLNGISIDVLLEVLSTTNEWGMPLAREYCRFYFQQYVAEHPFAVLRVVEDCAPLLASLVPFILHVHCDTLMDLGVSYRLCVRWAIFREQSINAMTRAENILDEHDDCSHWRKTVKPHLKEKVRDGEGQLTILSLKKHVSSSGWASLSIQDVFQSTLEKIINTASSTHFTYGSDDEGMHEDRMNDTSDFINRAKPDASCCKAHLQGWRNVVVKELIEVQF</sequence>
<accession>A0A6A4GMG7</accession>
<organism evidence="1 2">
    <name type="scientific">Gymnopus androsaceus JB14</name>
    <dbReference type="NCBI Taxonomy" id="1447944"/>
    <lineage>
        <taxon>Eukaryota</taxon>
        <taxon>Fungi</taxon>
        <taxon>Dikarya</taxon>
        <taxon>Basidiomycota</taxon>
        <taxon>Agaricomycotina</taxon>
        <taxon>Agaricomycetes</taxon>
        <taxon>Agaricomycetidae</taxon>
        <taxon>Agaricales</taxon>
        <taxon>Marasmiineae</taxon>
        <taxon>Omphalotaceae</taxon>
        <taxon>Gymnopus</taxon>
    </lineage>
</organism>
<dbReference type="OrthoDB" id="3184970at2759"/>
<evidence type="ECO:0000313" key="2">
    <source>
        <dbReference type="Proteomes" id="UP000799118"/>
    </source>
</evidence>
<keyword evidence="2" id="KW-1185">Reference proteome</keyword>
<evidence type="ECO:0008006" key="3">
    <source>
        <dbReference type="Google" id="ProtNLM"/>
    </source>
</evidence>
<dbReference type="EMBL" id="ML769876">
    <property type="protein sequence ID" value="KAE9386477.1"/>
    <property type="molecule type" value="Genomic_DNA"/>
</dbReference>
<reference evidence="1" key="1">
    <citation type="journal article" date="2019" name="Environ. Microbiol.">
        <title>Fungal ecological strategies reflected in gene transcription - a case study of two litter decomposers.</title>
        <authorList>
            <person name="Barbi F."/>
            <person name="Kohler A."/>
            <person name="Barry K."/>
            <person name="Baskaran P."/>
            <person name="Daum C."/>
            <person name="Fauchery L."/>
            <person name="Ihrmark K."/>
            <person name="Kuo A."/>
            <person name="LaButti K."/>
            <person name="Lipzen A."/>
            <person name="Morin E."/>
            <person name="Grigoriev I.V."/>
            <person name="Henrissat B."/>
            <person name="Lindahl B."/>
            <person name="Martin F."/>
        </authorList>
    </citation>
    <scope>NUCLEOTIDE SEQUENCE</scope>
    <source>
        <strain evidence="1">JB14</strain>
    </source>
</reference>
<gene>
    <name evidence="1" type="ORF">BT96DRAFT_1006059</name>
</gene>
<dbReference type="AlphaFoldDB" id="A0A6A4GMG7"/>
<name>A0A6A4GMG7_9AGAR</name>
<dbReference type="Proteomes" id="UP000799118">
    <property type="component" value="Unassembled WGS sequence"/>
</dbReference>
<proteinExistence type="predicted"/>
<protein>
    <recommendedName>
        <fullName evidence="3">BTB domain-containing protein</fullName>
    </recommendedName>
</protein>